<evidence type="ECO:0000313" key="3">
    <source>
        <dbReference type="EMBL" id="GIM63817.1"/>
    </source>
</evidence>
<sequence length="489" mass="52012">MTRDAAVVVAGLGPVGGVLAALLGAQGVRTVVVEPNVRPYPKPRAAVLETESIRLLSLIPGMAPHTAWSVPMTRNGAVGADRRPLFLMAQRAQAFGHPQIVRIDQPALEAALRAALAELPSVEVLAGRSVQGVEQSADHVVAVLDEGQRITAQWLVGCDGTSGTVRTQAGIAFNGDTFAQPWLVVDAASTATDDTGVDGTADGNPTVAFVLDPARPAVAMSSPGRWRWEWMLLPGEQPAAMVRPETVRELVAPWTDPDRLEVERAAVFTFHARMAQRWRAGRVLLAGDAAHAMPPFAGAGLGMGIRDAGALAWRLREGGDLDAYERERRPDVAATTALALRIGRVLQTRNRAAALVFRGLARSLNAVPGLRRRLGDRPLPPRRLPRAVAGPLPRAGHVLPNPWVRVAGGPAVRLDDVIGYRWAFLGHGCDPRRVPEAERPGAVHLALDLADPAPGCLAVEDLDGLLRGQAGTVTAVRPDRFLLGVLRPG</sequence>
<dbReference type="SUPFAM" id="SSF51905">
    <property type="entry name" value="FAD/NAD(P)-binding domain"/>
    <property type="match status" value="1"/>
</dbReference>
<dbReference type="RefSeq" id="WP_212986793.1">
    <property type="nucleotide sequence ID" value="NZ_BAABEA010000051.1"/>
</dbReference>
<dbReference type="Pfam" id="PF01494">
    <property type="entry name" value="FAD_binding_3"/>
    <property type="match status" value="1"/>
</dbReference>
<dbReference type="Gene3D" id="3.50.50.60">
    <property type="entry name" value="FAD/NAD(P)-binding domain"/>
    <property type="match status" value="1"/>
</dbReference>
<dbReference type="GO" id="GO:0008688">
    <property type="term" value="F:3-(3-hydroxyphenyl)propionate hydroxylase activity"/>
    <property type="evidence" value="ECO:0007669"/>
    <property type="project" value="TreeGrafter"/>
</dbReference>
<dbReference type="AlphaFoldDB" id="A0A919VJ12"/>
<protein>
    <submittedName>
        <fullName evidence="3">3-(3-hydroxy-phenyl)propionate/3-hydroxycinnamic acid hydroxylase</fullName>
    </submittedName>
</protein>
<evidence type="ECO:0000313" key="4">
    <source>
        <dbReference type="Proteomes" id="UP000681340"/>
    </source>
</evidence>
<proteinExistence type="predicted"/>
<dbReference type="Gene3D" id="3.30.70.2450">
    <property type="match status" value="1"/>
</dbReference>
<dbReference type="InterPro" id="IPR002938">
    <property type="entry name" value="FAD-bd"/>
</dbReference>
<feature type="domain" description="FAD-binding" evidence="2">
    <location>
        <begin position="5"/>
        <end position="336"/>
    </location>
</feature>
<evidence type="ECO:0000256" key="1">
    <source>
        <dbReference type="ARBA" id="ARBA00023002"/>
    </source>
</evidence>
<dbReference type="PRINTS" id="PR00420">
    <property type="entry name" value="RNGMNOXGNASE"/>
</dbReference>
<reference evidence="3" key="1">
    <citation type="submission" date="2021-03" db="EMBL/GenBank/DDBJ databases">
        <title>Whole genome shotgun sequence of Actinoplanes auranticolor NBRC 12245.</title>
        <authorList>
            <person name="Komaki H."/>
            <person name="Tamura T."/>
        </authorList>
    </citation>
    <scope>NUCLEOTIDE SEQUENCE</scope>
    <source>
        <strain evidence="3">NBRC 12245</strain>
    </source>
</reference>
<evidence type="ECO:0000259" key="2">
    <source>
        <dbReference type="Pfam" id="PF01494"/>
    </source>
</evidence>
<dbReference type="Proteomes" id="UP000681340">
    <property type="component" value="Unassembled WGS sequence"/>
</dbReference>
<organism evidence="3 4">
    <name type="scientific">Actinoplanes auranticolor</name>
    <dbReference type="NCBI Taxonomy" id="47988"/>
    <lineage>
        <taxon>Bacteria</taxon>
        <taxon>Bacillati</taxon>
        <taxon>Actinomycetota</taxon>
        <taxon>Actinomycetes</taxon>
        <taxon>Micromonosporales</taxon>
        <taxon>Micromonosporaceae</taxon>
        <taxon>Actinoplanes</taxon>
    </lineage>
</organism>
<dbReference type="InterPro" id="IPR050631">
    <property type="entry name" value="PheA/TfdB_FAD_monoxygenase"/>
</dbReference>
<dbReference type="PANTHER" id="PTHR43476">
    <property type="entry name" value="3-(3-HYDROXY-PHENYL)PROPIONATE/3-HYDROXYCINNAMIC ACID HYDROXYLASE"/>
    <property type="match status" value="1"/>
</dbReference>
<comment type="caution">
    <text evidence="3">The sequence shown here is derived from an EMBL/GenBank/DDBJ whole genome shotgun (WGS) entry which is preliminary data.</text>
</comment>
<keyword evidence="1" id="KW-0560">Oxidoreductase</keyword>
<name>A0A919VJ12_9ACTN</name>
<dbReference type="GO" id="GO:0019622">
    <property type="term" value="P:3-(3-hydroxy)phenylpropionate catabolic process"/>
    <property type="evidence" value="ECO:0007669"/>
    <property type="project" value="TreeGrafter"/>
</dbReference>
<dbReference type="InterPro" id="IPR036188">
    <property type="entry name" value="FAD/NAD-bd_sf"/>
</dbReference>
<gene>
    <name evidence="3" type="primary">mhpA</name>
    <name evidence="3" type="ORF">Aau02nite_06510</name>
</gene>
<dbReference type="GO" id="GO:0071949">
    <property type="term" value="F:FAD binding"/>
    <property type="evidence" value="ECO:0007669"/>
    <property type="project" value="InterPro"/>
</dbReference>
<dbReference type="PANTHER" id="PTHR43476:SF3">
    <property type="entry name" value="FAD-BINDING MONOOXYGENASE"/>
    <property type="match status" value="1"/>
</dbReference>
<keyword evidence="4" id="KW-1185">Reference proteome</keyword>
<dbReference type="EMBL" id="BOQL01000006">
    <property type="protein sequence ID" value="GIM63817.1"/>
    <property type="molecule type" value="Genomic_DNA"/>
</dbReference>
<accession>A0A919VJ12</accession>